<comment type="subcellular location">
    <subcellularLocation>
        <location evidence="1 9">Golgi apparatus membrane</location>
        <topology evidence="1 9">Single-pass type II membrane protein</topology>
    </subcellularLocation>
</comment>
<evidence type="ECO:0000256" key="4">
    <source>
        <dbReference type="ARBA" id="ARBA00022692"/>
    </source>
</evidence>
<dbReference type="EC" id="2.8.2.-" evidence="9"/>
<dbReference type="GO" id="GO:0008146">
    <property type="term" value="F:sulfotransferase activity"/>
    <property type="evidence" value="ECO:0007669"/>
    <property type="project" value="InterPro"/>
</dbReference>
<dbReference type="AlphaFoldDB" id="A0A816G4A7"/>
<keyword evidence="4" id="KW-0812">Transmembrane</keyword>
<sequence length="309" mass="37820">MFRYCRRLVLFGYLIFVVLFIRYLTSKTSQRKFQPNKYCENNKLRIDEKFYSNLVYIPSLNVLFCDVPKAASTNLRRLLIGYFNQSELYVNLDRKKIWIDYEKFFQEFYLTKKTFHQLFDKSNKNVFKFLIVRHPFQRIYSVYYDKFVNNHLDDTLFGWKQLEEDILLEINKNYTLITIRRYDIRLDLRTFLLYIVDSIRKNRLINSHWEQIVRRCAVCSIDYDFFGKIENFHNDGKILLKKFNENSKQIQQEFPSKELDKKQTKQIELNNSQLFQLFKENISNDDDFKVLIDYYTPDFQIFNYSLSNF</sequence>
<evidence type="ECO:0000256" key="6">
    <source>
        <dbReference type="ARBA" id="ARBA00023034"/>
    </source>
</evidence>
<dbReference type="GO" id="GO:0000139">
    <property type="term" value="C:Golgi membrane"/>
    <property type="evidence" value="ECO:0007669"/>
    <property type="project" value="UniProtKB-SubCell"/>
</dbReference>
<evidence type="ECO:0000256" key="7">
    <source>
        <dbReference type="ARBA" id="ARBA00023136"/>
    </source>
</evidence>
<evidence type="ECO:0000256" key="5">
    <source>
        <dbReference type="ARBA" id="ARBA00022989"/>
    </source>
</evidence>
<dbReference type="PANTHER" id="PTHR12137">
    <property type="entry name" value="CARBOHYDRATE SULFOTRANSFERASE"/>
    <property type="match status" value="1"/>
</dbReference>
<dbReference type="Gene3D" id="3.40.50.300">
    <property type="entry name" value="P-loop containing nucleotide triphosphate hydrolases"/>
    <property type="match status" value="1"/>
</dbReference>
<gene>
    <name evidence="10" type="ORF">XAT740_LOCUS58316</name>
</gene>
<evidence type="ECO:0000256" key="1">
    <source>
        <dbReference type="ARBA" id="ARBA00004323"/>
    </source>
</evidence>
<dbReference type="EMBL" id="CAJNOR010012657">
    <property type="protein sequence ID" value="CAF1669034.1"/>
    <property type="molecule type" value="Genomic_DNA"/>
</dbReference>
<organism evidence="10 11">
    <name type="scientific">Adineta ricciae</name>
    <name type="common">Rotifer</name>
    <dbReference type="NCBI Taxonomy" id="249248"/>
    <lineage>
        <taxon>Eukaryota</taxon>
        <taxon>Metazoa</taxon>
        <taxon>Spiralia</taxon>
        <taxon>Gnathifera</taxon>
        <taxon>Rotifera</taxon>
        <taxon>Eurotatoria</taxon>
        <taxon>Bdelloidea</taxon>
        <taxon>Adinetida</taxon>
        <taxon>Adinetidae</taxon>
        <taxon>Adineta</taxon>
    </lineage>
</organism>
<comment type="caution">
    <text evidence="10">The sequence shown here is derived from an EMBL/GenBank/DDBJ whole genome shotgun (WGS) entry which is preliminary data.</text>
</comment>
<dbReference type="Proteomes" id="UP000663828">
    <property type="component" value="Unassembled WGS sequence"/>
</dbReference>
<name>A0A816G4A7_ADIRI</name>
<protein>
    <recommendedName>
        <fullName evidence="9">Carbohydrate sulfotransferase</fullName>
        <ecNumber evidence="9">2.8.2.-</ecNumber>
    </recommendedName>
</protein>
<keyword evidence="9" id="KW-0735">Signal-anchor</keyword>
<reference evidence="10" key="1">
    <citation type="submission" date="2021-02" db="EMBL/GenBank/DDBJ databases">
        <authorList>
            <person name="Nowell W R."/>
        </authorList>
    </citation>
    <scope>NUCLEOTIDE SEQUENCE</scope>
</reference>
<keyword evidence="11" id="KW-1185">Reference proteome</keyword>
<evidence type="ECO:0000256" key="2">
    <source>
        <dbReference type="ARBA" id="ARBA00006339"/>
    </source>
</evidence>
<dbReference type="SUPFAM" id="SSF52540">
    <property type="entry name" value="P-loop containing nucleoside triphosphate hydrolases"/>
    <property type="match status" value="1"/>
</dbReference>
<evidence type="ECO:0000256" key="9">
    <source>
        <dbReference type="RuleBase" id="RU364020"/>
    </source>
</evidence>
<accession>A0A816G4A7</accession>
<dbReference type="InterPro" id="IPR005331">
    <property type="entry name" value="Sulfotransferase"/>
</dbReference>
<keyword evidence="6 9" id="KW-0333">Golgi apparatus</keyword>
<dbReference type="InterPro" id="IPR018011">
    <property type="entry name" value="Carb_sulfotrans_8-10"/>
</dbReference>
<keyword evidence="8 9" id="KW-0325">Glycoprotein</keyword>
<keyword evidence="9" id="KW-0119">Carbohydrate metabolism</keyword>
<evidence type="ECO:0000313" key="10">
    <source>
        <dbReference type="EMBL" id="CAF1669034.1"/>
    </source>
</evidence>
<dbReference type="InterPro" id="IPR027417">
    <property type="entry name" value="P-loop_NTPase"/>
</dbReference>
<keyword evidence="3 9" id="KW-0808">Transferase</keyword>
<keyword evidence="7" id="KW-0472">Membrane</keyword>
<dbReference type="PANTHER" id="PTHR12137:SF54">
    <property type="entry name" value="CARBOHYDRATE SULFOTRANSFERASE"/>
    <property type="match status" value="1"/>
</dbReference>
<evidence type="ECO:0000313" key="11">
    <source>
        <dbReference type="Proteomes" id="UP000663828"/>
    </source>
</evidence>
<proteinExistence type="inferred from homology"/>
<dbReference type="GO" id="GO:0016051">
    <property type="term" value="P:carbohydrate biosynthetic process"/>
    <property type="evidence" value="ECO:0007669"/>
    <property type="project" value="InterPro"/>
</dbReference>
<dbReference type="Pfam" id="PF03567">
    <property type="entry name" value="Sulfotransfer_2"/>
    <property type="match status" value="1"/>
</dbReference>
<comment type="similarity">
    <text evidence="2 9">Belongs to the sulfotransferase 2 family.</text>
</comment>
<keyword evidence="5" id="KW-1133">Transmembrane helix</keyword>
<evidence type="ECO:0000256" key="3">
    <source>
        <dbReference type="ARBA" id="ARBA00022679"/>
    </source>
</evidence>
<evidence type="ECO:0000256" key="8">
    <source>
        <dbReference type="ARBA" id="ARBA00023180"/>
    </source>
</evidence>